<dbReference type="AlphaFoldDB" id="A0A2I1P8N6"/>
<keyword evidence="2" id="KW-1185">Reference proteome</keyword>
<evidence type="ECO:0008006" key="3">
    <source>
        <dbReference type="Google" id="ProtNLM"/>
    </source>
</evidence>
<dbReference type="Proteomes" id="UP000234206">
    <property type="component" value="Unassembled WGS sequence"/>
</dbReference>
<comment type="caution">
    <text evidence="1">The sequence shown here is derived from an EMBL/GenBank/DDBJ whole genome shotgun (WGS) entry which is preliminary data.</text>
</comment>
<name>A0A2I1P8N6_9MICO</name>
<organism evidence="1 2">
    <name type="scientific">Kytococcus schroeteri</name>
    <dbReference type="NCBI Taxonomy" id="138300"/>
    <lineage>
        <taxon>Bacteria</taxon>
        <taxon>Bacillati</taxon>
        <taxon>Actinomycetota</taxon>
        <taxon>Actinomycetes</taxon>
        <taxon>Micrococcales</taxon>
        <taxon>Kytococcaceae</taxon>
        <taxon>Kytococcus</taxon>
    </lineage>
</organism>
<evidence type="ECO:0000313" key="2">
    <source>
        <dbReference type="Proteomes" id="UP000234206"/>
    </source>
</evidence>
<evidence type="ECO:0000313" key="1">
    <source>
        <dbReference type="EMBL" id="PKZ40996.1"/>
    </source>
</evidence>
<reference evidence="1 2" key="1">
    <citation type="submission" date="2017-12" db="EMBL/GenBank/DDBJ databases">
        <title>Phylogenetic diversity of female urinary microbiome.</title>
        <authorList>
            <person name="Thomas-White K."/>
            <person name="Wolfe A.J."/>
        </authorList>
    </citation>
    <scope>NUCLEOTIDE SEQUENCE [LARGE SCALE GENOMIC DNA]</scope>
    <source>
        <strain evidence="1 2">UMB1298</strain>
    </source>
</reference>
<protein>
    <recommendedName>
        <fullName evidence="3">Fis family transcriptional regulator</fullName>
    </recommendedName>
</protein>
<accession>A0A2I1P8N6</accession>
<sequence>MTSRWDDLFADLEGQIAAHRRAELEGEVAERVRVERARIGLGDRLAAQLASRVTLRTVDGGRVDGTLRDVGADWVRLGQGRTTLLVPVGAVVTVAGLGPRSRPAEGDPGRRITWVTVLRELSRDRLPVRVCLTTGHVIEGRVDRVMSDHLDLAVGPDPRQPAVTETVPFAAVCWVGARED</sequence>
<dbReference type="RefSeq" id="WP_101850015.1">
    <property type="nucleotide sequence ID" value="NZ_PKIZ01000021.1"/>
</dbReference>
<gene>
    <name evidence="1" type="ORF">CYJ76_10010</name>
</gene>
<proteinExistence type="predicted"/>
<dbReference type="EMBL" id="PKIZ01000021">
    <property type="protein sequence ID" value="PKZ40996.1"/>
    <property type="molecule type" value="Genomic_DNA"/>
</dbReference>
<dbReference type="OrthoDB" id="4803278at2"/>